<dbReference type="FunFam" id="3.40.50.300:FF:000013">
    <property type="entry name" value="PhoH family ATPase"/>
    <property type="match status" value="1"/>
</dbReference>
<name>A0A1Z3NB83_BDEBC</name>
<dbReference type="InterPro" id="IPR003714">
    <property type="entry name" value="PhoH"/>
</dbReference>
<gene>
    <name evidence="6" type="ORF">B9G79_14665</name>
</gene>
<protein>
    <submittedName>
        <fullName evidence="6">Phosphate starvation-inducible protein PhoH</fullName>
    </submittedName>
</protein>
<dbReference type="SMART" id="SM00670">
    <property type="entry name" value="PINc"/>
    <property type="match status" value="1"/>
</dbReference>
<dbReference type="AlphaFoldDB" id="A0A1Z3NB83"/>
<dbReference type="InterPro" id="IPR029060">
    <property type="entry name" value="PIN-like_dom_sf"/>
</dbReference>
<dbReference type="InterPro" id="IPR051451">
    <property type="entry name" value="PhoH2-like"/>
</dbReference>
<dbReference type="Gene3D" id="3.40.50.1010">
    <property type="entry name" value="5'-nuclease"/>
    <property type="match status" value="1"/>
</dbReference>
<evidence type="ECO:0000313" key="7">
    <source>
        <dbReference type="Proteomes" id="UP000197003"/>
    </source>
</evidence>
<accession>A0A1Z3NB83</accession>
<proteinExistence type="inferred from homology"/>
<comment type="similarity">
    <text evidence="1">Belongs to the PhoH family.</text>
</comment>
<dbReference type="GO" id="GO:0005829">
    <property type="term" value="C:cytosol"/>
    <property type="evidence" value="ECO:0007669"/>
    <property type="project" value="TreeGrafter"/>
</dbReference>
<dbReference type="EMBL" id="CP020946">
    <property type="protein sequence ID" value="ASD64719.1"/>
    <property type="molecule type" value="Genomic_DNA"/>
</dbReference>
<dbReference type="Gene3D" id="3.40.50.300">
    <property type="entry name" value="P-loop containing nucleotide triphosphate hydrolases"/>
    <property type="match status" value="1"/>
</dbReference>
<evidence type="ECO:0000259" key="5">
    <source>
        <dbReference type="SMART" id="SM00670"/>
    </source>
</evidence>
<dbReference type="PANTHER" id="PTHR30473:SF2">
    <property type="entry name" value="PIN DOMAIN-CONTAINING PROTEIN"/>
    <property type="match status" value="1"/>
</dbReference>
<evidence type="ECO:0000313" key="6">
    <source>
        <dbReference type="EMBL" id="ASD64719.1"/>
    </source>
</evidence>
<dbReference type="GO" id="GO:0005524">
    <property type="term" value="F:ATP binding"/>
    <property type="evidence" value="ECO:0007669"/>
    <property type="project" value="UniProtKB-KW"/>
</dbReference>
<comment type="similarity">
    <text evidence="4">In the N-terminal section; belongs to the PINc/VapC protein family.</text>
</comment>
<dbReference type="PANTHER" id="PTHR30473">
    <property type="entry name" value="PROTEIN PHOH"/>
    <property type="match status" value="1"/>
</dbReference>
<feature type="domain" description="PIN" evidence="5">
    <location>
        <begin position="16"/>
        <end position="144"/>
    </location>
</feature>
<dbReference type="Pfam" id="PF02562">
    <property type="entry name" value="PhoH"/>
    <property type="match status" value="1"/>
</dbReference>
<dbReference type="Proteomes" id="UP000197003">
    <property type="component" value="Chromosome"/>
</dbReference>
<evidence type="ECO:0000256" key="4">
    <source>
        <dbReference type="ARBA" id="ARBA00046345"/>
    </source>
</evidence>
<dbReference type="InterPro" id="IPR027417">
    <property type="entry name" value="P-loop_NTPase"/>
</dbReference>
<evidence type="ECO:0000256" key="3">
    <source>
        <dbReference type="ARBA" id="ARBA00022840"/>
    </source>
</evidence>
<evidence type="ECO:0000256" key="2">
    <source>
        <dbReference type="ARBA" id="ARBA00022741"/>
    </source>
</evidence>
<dbReference type="InterPro" id="IPR002716">
    <property type="entry name" value="PIN_dom"/>
</dbReference>
<dbReference type="RefSeq" id="WP_088566167.1">
    <property type="nucleotide sequence ID" value="NZ_CP020946.1"/>
</dbReference>
<keyword evidence="2" id="KW-0547">Nucleotide-binding</keyword>
<keyword evidence="3" id="KW-0067">ATP-binding</keyword>
<dbReference type="OrthoDB" id="5288002at2"/>
<dbReference type="SUPFAM" id="SSF52540">
    <property type="entry name" value="P-loop containing nucleoside triphosphate hydrolases"/>
    <property type="match status" value="1"/>
</dbReference>
<sequence>MDYNYGGCPLSKAKRRKIVVDTNVILFDSQAILRFGEADVHIPISVIEEVDKFKRDQGENGRNARQFSRFIDVLRSKGSLASGVQIDNSETMVYINTDLMLAGMPSELDHQKADNRILNTALALQKQHPRYKVELITKDINLRIKADVYGVIANDYDANDINRDDLYEGYQEIMVSPEQIDAFYREKRFITDVKLYGNQYVIMKDAANPNHSAIGRYSLADKAIVPLMQAADSIWGIHARNVEQAFALDCLLNDEIMFVSLVGKAGTGKTLMAIAAGLHKTLDQGQFQRLLVSRPIFPMGRDIGYLPGDIEQKLNPWMQPIFDNVEFLMGADKKAAGRAQELINQGMLNIEPLTYIRGRSIPKQYLIVDEAQNLTPHEIKTIVTRAGRGTKVVLTGDVYQIDNPYVDSANSGLTYAVERFKGHPIAAHVTLTKGERSELAELAANIL</sequence>
<organism evidence="6 7">
    <name type="scientific">Bdellovibrio bacteriovorus</name>
    <dbReference type="NCBI Taxonomy" id="959"/>
    <lineage>
        <taxon>Bacteria</taxon>
        <taxon>Pseudomonadati</taxon>
        <taxon>Bdellovibrionota</taxon>
        <taxon>Bdellovibrionia</taxon>
        <taxon>Bdellovibrionales</taxon>
        <taxon>Pseudobdellovibrionaceae</taxon>
        <taxon>Bdellovibrio</taxon>
    </lineage>
</organism>
<evidence type="ECO:0000256" key="1">
    <source>
        <dbReference type="ARBA" id="ARBA00010393"/>
    </source>
</evidence>
<dbReference type="SUPFAM" id="SSF88723">
    <property type="entry name" value="PIN domain-like"/>
    <property type="match status" value="1"/>
</dbReference>
<dbReference type="CDD" id="cd09883">
    <property type="entry name" value="PIN_VapC_PhoHL-ATPase"/>
    <property type="match status" value="1"/>
</dbReference>
<dbReference type="Pfam" id="PF13638">
    <property type="entry name" value="PIN_4"/>
    <property type="match status" value="1"/>
</dbReference>
<reference evidence="6 7" key="1">
    <citation type="submission" date="2017-04" db="EMBL/GenBank/DDBJ databases">
        <title>Whole genome sequence of Bdellovibrio bacteriovorus strain SSB218315.</title>
        <authorList>
            <person name="Oyedara O."/>
            <person name="Rodriguez-Perez M.A."/>
        </authorList>
    </citation>
    <scope>NUCLEOTIDE SEQUENCE [LARGE SCALE GENOMIC DNA]</scope>
    <source>
        <strain evidence="6 7">SSB218315</strain>
    </source>
</reference>